<protein>
    <recommendedName>
        <fullName evidence="3">Ankyrin repeat protein</fullName>
    </recommendedName>
</protein>
<keyword evidence="2" id="KW-1185">Reference proteome</keyword>
<dbReference type="PANTHER" id="PTHR46586">
    <property type="entry name" value="ANKYRIN REPEAT-CONTAINING PROTEIN"/>
    <property type="match status" value="1"/>
</dbReference>
<comment type="caution">
    <text evidence="1">The sequence shown here is derived from an EMBL/GenBank/DDBJ whole genome shotgun (WGS) entry which is preliminary data.</text>
</comment>
<dbReference type="InterPro" id="IPR036770">
    <property type="entry name" value="Ankyrin_rpt-contain_sf"/>
</dbReference>
<dbReference type="Gene3D" id="1.25.40.20">
    <property type="entry name" value="Ankyrin repeat-containing domain"/>
    <property type="match status" value="1"/>
</dbReference>
<gene>
    <name evidence="1" type="ORF">HK105_207957</name>
</gene>
<organism evidence="1 2">
    <name type="scientific">Polyrhizophydium stewartii</name>
    <dbReference type="NCBI Taxonomy" id="2732419"/>
    <lineage>
        <taxon>Eukaryota</taxon>
        <taxon>Fungi</taxon>
        <taxon>Fungi incertae sedis</taxon>
        <taxon>Chytridiomycota</taxon>
        <taxon>Chytridiomycota incertae sedis</taxon>
        <taxon>Chytridiomycetes</taxon>
        <taxon>Rhizophydiales</taxon>
        <taxon>Rhizophydiales incertae sedis</taxon>
        <taxon>Polyrhizophydium</taxon>
    </lineage>
</organism>
<name>A0ABR4MZA5_9FUNG</name>
<dbReference type="PANTHER" id="PTHR46586:SF3">
    <property type="entry name" value="ANKYRIN REPEAT-CONTAINING PROTEIN"/>
    <property type="match status" value="1"/>
</dbReference>
<proteinExistence type="predicted"/>
<evidence type="ECO:0000313" key="1">
    <source>
        <dbReference type="EMBL" id="KAL2912558.1"/>
    </source>
</evidence>
<reference evidence="1 2" key="1">
    <citation type="submission" date="2023-09" db="EMBL/GenBank/DDBJ databases">
        <title>Pangenome analysis of Batrachochytrium dendrobatidis and related Chytrids.</title>
        <authorList>
            <person name="Yacoub M.N."/>
            <person name="Stajich J.E."/>
            <person name="James T.Y."/>
        </authorList>
    </citation>
    <scope>NUCLEOTIDE SEQUENCE [LARGE SCALE GENOMIC DNA]</scope>
    <source>
        <strain evidence="1 2">JEL0888</strain>
    </source>
</reference>
<accession>A0ABR4MZA5</accession>
<sequence length="462" mass="52334">MPAEIQNEILDAAGPFTKFVNGLLLAAELRGLPKRLREQVWQDASDTDWQGDVGVLPRFDISSKSLNLRSRSLLRRCKHMNLDKEIVHVAVRNGWDDPLDFGKPDELARIAAIEGNTRLMRDLIEERQSAKPDFSVVAHAACGGHLDAVHFLEGHLSRKNWPVDAGYHASSSGNLDLVVWLHERHPECLGESAYEGAAKGNHMHIVRWLADSGYDQCSSQAVQHALQKNNLHMVEFLVSLFPDTLDVRLPAGSYVASEKSVIEWLDARGLIHPRSLVRHVAKECNRDTLDWVLARFQTDLRECDLDEAHRQCDSDLLKHFYGRGMPLIRESVESAVRCCNVALLDWAVKRDRDVIPKLILQTACYGDPALIEWWRVKHGITFSQRELEFAISSRNIRFAVVLLATDDNKWDLEAADKAMFGVRENWCGLDSDSEDERQDEEFRKQILQAIGLVAARRDAQAV</sequence>
<dbReference type="InterPro" id="IPR052050">
    <property type="entry name" value="SecEffector_AnkRepeat"/>
</dbReference>
<evidence type="ECO:0008006" key="3">
    <source>
        <dbReference type="Google" id="ProtNLM"/>
    </source>
</evidence>
<evidence type="ECO:0000313" key="2">
    <source>
        <dbReference type="Proteomes" id="UP001527925"/>
    </source>
</evidence>
<dbReference type="EMBL" id="JADGIZ020000062">
    <property type="protein sequence ID" value="KAL2912558.1"/>
    <property type="molecule type" value="Genomic_DNA"/>
</dbReference>
<dbReference type="Proteomes" id="UP001527925">
    <property type="component" value="Unassembled WGS sequence"/>
</dbReference>
<dbReference type="SUPFAM" id="SSF48403">
    <property type="entry name" value="Ankyrin repeat"/>
    <property type="match status" value="1"/>
</dbReference>